<feature type="binding site" evidence="9">
    <location>
        <position position="36"/>
    </location>
    <ligand>
        <name>ATP</name>
        <dbReference type="ChEBI" id="CHEBI:30616"/>
    </ligand>
</feature>
<evidence type="ECO:0000313" key="13">
    <source>
        <dbReference type="Proteomes" id="UP000787625"/>
    </source>
</evidence>
<feature type="site" description="Interaction with tRNA" evidence="9">
    <location>
        <position position="118"/>
    </location>
</feature>
<feature type="active site" description="Cysteine persulfide intermediate" evidence="9">
    <location>
        <position position="190"/>
    </location>
</feature>
<dbReference type="Gene3D" id="2.40.30.10">
    <property type="entry name" value="Translation factors"/>
    <property type="match status" value="1"/>
</dbReference>
<keyword evidence="9" id="KW-0963">Cytoplasm</keyword>
<dbReference type="InterPro" id="IPR046885">
    <property type="entry name" value="MnmA-like_C"/>
</dbReference>
<dbReference type="HAMAP" id="MF_00144">
    <property type="entry name" value="tRNA_thiouridyl_MnmA"/>
    <property type="match status" value="1"/>
</dbReference>
<dbReference type="GO" id="GO:0000049">
    <property type="term" value="F:tRNA binding"/>
    <property type="evidence" value="ECO:0007669"/>
    <property type="project" value="UniProtKB-KW"/>
</dbReference>
<name>A0A9D2UI51_9BACT</name>
<evidence type="ECO:0000259" key="10">
    <source>
        <dbReference type="Pfam" id="PF20258"/>
    </source>
</evidence>
<comment type="catalytic activity">
    <reaction evidence="8 9">
        <text>S-sulfanyl-L-cysteinyl-[protein] + uridine(34) in tRNA + AH2 + ATP = 2-thiouridine(34) in tRNA + L-cysteinyl-[protein] + A + AMP + diphosphate + H(+)</text>
        <dbReference type="Rhea" id="RHEA:47032"/>
        <dbReference type="Rhea" id="RHEA-COMP:10131"/>
        <dbReference type="Rhea" id="RHEA-COMP:11726"/>
        <dbReference type="Rhea" id="RHEA-COMP:11727"/>
        <dbReference type="Rhea" id="RHEA-COMP:11728"/>
        <dbReference type="ChEBI" id="CHEBI:13193"/>
        <dbReference type="ChEBI" id="CHEBI:15378"/>
        <dbReference type="ChEBI" id="CHEBI:17499"/>
        <dbReference type="ChEBI" id="CHEBI:29950"/>
        <dbReference type="ChEBI" id="CHEBI:30616"/>
        <dbReference type="ChEBI" id="CHEBI:33019"/>
        <dbReference type="ChEBI" id="CHEBI:61963"/>
        <dbReference type="ChEBI" id="CHEBI:65315"/>
        <dbReference type="ChEBI" id="CHEBI:87170"/>
        <dbReference type="ChEBI" id="CHEBI:456215"/>
        <dbReference type="EC" id="2.8.1.13"/>
    </reaction>
</comment>
<dbReference type="GO" id="GO:0005737">
    <property type="term" value="C:cytoplasm"/>
    <property type="evidence" value="ECO:0007669"/>
    <property type="project" value="UniProtKB-SubCell"/>
</dbReference>
<comment type="caution">
    <text evidence="12">The sequence shown here is derived from an EMBL/GenBank/DDBJ whole genome shotgun (WGS) entry which is preliminary data.</text>
</comment>
<dbReference type="EC" id="2.8.1.13" evidence="9"/>
<keyword evidence="7 9" id="KW-1015">Disulfide bond</keyword>
<dbReference type="InterPro" id="IPR023382">
    <property type="entry name" value="MnmA-like_central_sf"/>
</dbReference>
<reference evidence="12" key="1">
    <citation type="journal article" date="2021" name="PeerJ">
        <title>Extensive microbial diversity within the chicken gut microbiome revealed by metagenomics and culture.</title>
        <authorList>
            <person name="Gilroy R."/>
            <person name="Ravi A."/>
            <person name="Getino M."/>
            <person name="Pursley I."/>
            <person name="Horton D.L."/>
            <person name="Alikhan N.F."/>
            <person name="Baker D."/>
            <person name="Gharbi K."/>
            <person name="Hall N."/>
            <person name="Watson M."/>
            <person name="Adriaenssens E.M."/>
            <person name="Foster-Nyarko E."/>
            <person name="Jarju S."/>
            <person name="Secka A."/>
            <person name="Antonio M."/>
            <person name="Oren A."/>
            <person name="Chaudhuri R.R."/>
            <person name="La Ragione R."/>
            <person name="Hildebrand F."/>
            <person name="Pallen M.J."/>
        </authorList>
    </citation>
    <scope>NUCLEOTIDE SEQUENCE</scope>
    <source>
        <strain evidence="12">MalCec1-1739</strain>
    </source>
</reference>
<keyword evidence="1 9" id="KW-0820">tRNA-binding</keyword>
<gene>
    <name evidence="9 12" type="primary">mnmA</name>
    <name evidence="12" type="ORF">IAA93_03615</name>
</gene>
<keyword evidence="4 9" id="KW-0547">Nucleotide-binding</keyword>
<evidence type="ECO:0000256" key="7">
    <source>
        <dbReference type="ARBA" id="ARBA00023157"/>
    </source>
</evidence>
<dbReference type="FunFam" id="2.30.30.280:FF:000001">
    <property type="entry name" value="tRNA-specific 2-thiouridylase MnmA"/>
    <property type="match status" value="1"/>
</dbReference>
<dbReference type="Gene3D" id="2.30.30.280">
    <property type="entry name" value="Adenine nucleotide alpha hydrolases-like domains"/>
    <property type="match status" value="1"/>
</dbReference>
<dbReference type="CDD" id="cd01998">
    <property type="entry name" value="MnmA_TRMU-like"/>
    <property type="match status" value="1"/>
</dbReference>
<dbReference type="NCBIfam" id="NF001138">
    <property type="entry name" value="PRK00143.1"/>
    <property type="match status" value="1"/>
</dbReference>
<dbReference type="PANTHER" id="PTHR11933">
    <property type="entry name" value="TRNA 5-METHYLAMINOMETHYL-2-THIOURIDYLATE -METHYLTRANSFERASE"/>
    <property type="match status" value="1"/>
</dbReference>
<organism evidence="12 13">
    <name type="scientific">Candidatus Avibacteroides avistercoris</name>
    <dbReference type="NCBI Taxonomy" id="2840690"/>
    <lineage>
        <taxon>Bacteria</taxon>
        <taxon>Pseudomonadati</taxon>
        <taxon>Bacteroidota</taxon>
        <taxon>Bacteroidia</taxon>
        <taxon>Bacteroidales</taxon>
        <taxon>Bacteroidaceae</taxon>
        <taxon>Bacteroidaceae incertae sedis</taxon>
        <taxon>Candidatus Avibacteroides</taxon>
    </lineage>
</organism>
<evidence type="ECO:0000256" key="5">
    <source>
        <dbReference type="ARBA" id="ARBA00022840"/>
    </source>
</evidence>
<dbReference type="Pfam" id="PF20259">
    <property type="entry name" value="tRNA_Me_trans_M"/>
    <property type="match status" value="1"/>
</dbReference>
<dbReference type="Gene3D" id="3.40.50.620">
    <property type="entry name" value="HUPs"/>
    <property type="match status" value="1"/>
</dbReference>
<keyword evidence="5 9" id="KW-0067">ATP-binding</keyword>
<evidence type="ECO:0000256" key="4">
    <source>
        <dbReference type="ARBA" id="ARBA00022741"/>
    </source>
</evidence>
<evidence type="ECO:0000256" key="2">
    <source>
        <dbReference type="ARBA" id="ARBA00022679"/>
    </source>
</evidence>
<dbReference type="Pfam" id="PF03054">
    <property type="entry name" value="tRNA_Me_trans"/>
    <property type="match status" value="1"/>
</dbReference>
<proteinExistence type="inferred from homology"/>
<dbReference type="EMBL" id="DWUP01000073">
    <property type="protein sequence ID" value="HJD52801.1"/>
    <property type="molecule type" value="Genomic_DNA"/>
</dbReference>
<dbReference type="NCBIfam" id="TIGR00420">
    <property type="entry name" value="trmU"/>
    <property type="match status" value="1"/>
</dbReference>
<comment type="subcellular location">
    <subcellularLocation>
        <location evidence="9">Cytoplasm</location>
    </subcellularLocation>
</comment>
<dbReference type="Proteomes" id="UP000787625">
    <property type="component" value="Unassembled WGS sequence"/>
</dbReference>
<feature type="domain" description="tRNA-specific 2-thiouridylase MnmA-like central" evidence="11">
    <location>
        <begin position="198"/>
        <end position="262"/>
    </location>
</feature>
<dbReference type="GO" id="GO:0005524">
    <property type="term" value="F:ATP binding"/>
    <property type="evidence" value="ECO:0007669"/>
    <property type="project" value="UniProtKB-KW"/>
</dbReference>
<dbReference type="AlphaFoldDB" id="A0A9D2UI51"/>
<reference evidence="12" key="2">
    <citation type="submission" date="2021-04" db="EMBL/GenBank/DDBJ databases">
        <authorList>
            <person name="Gilroy R."/>
        </authorList>
    </citation>
    <scope>NUCLEOTIDE SEQUENCE</scope>
    <source>
        <strain evidence="12">MalCec1-1739</strain>
    </source>
</reference>
<dbReference type="InterPro" id="IPR014729">
    <property type="entry name" value="Rossmann-like_a/b/a_fold"/>
</dbReference>
<dbReference type="Pfam" id="PF20258">
    <property type="entry name" value="tRNA_Me_trans_C"/>
    <property type="match status" value="1"/>
</dbReference>
<feature type="active site" description="Nucleophile" evidence="9">
    <location>
        <position position="93"/>
    </location>
</feature>
<evidence type="ECO:0000256" key="8">
    <source>
        <dbReference type="ARBA" id="ARBA00051542"/>
    </source>
</evidence>
<evidence type="ECO:0000256" key="3">
    <source>
        <dbReference type="ARBA" id="ARBA00022694"/>
    </source>
</evidence>
<feature type="domain" description="tRNA-specific 2-thiouridylase MnmA-like C-terminal" evidence="10">
    <location>
        <begin position="288"/>
        <end position="346"/>
    </location>
</feature>
<dbReference type="SUPFAM" id="SSF52402">
    <property type="entry name" value="Adenine nucleotide alpha hydrolases-like"/>
    <property type="match status" value="1"/>
</dbReference>
<feature type="region of interest" description="Interaction with tRNA" evidence="9">
    <location>
        <begin position="297"/>
        <end position="298"/>
    </location>
</feature>
<evidence type="ECO:0000256" key="1">
    <source>
        <dbReference type="ARBA" id="ARBA00022555"/>
    </source>
</evidence>
<accession>A0A9D2UI51</accession>
<protein>
    <recommendedName>
        <fullName evidence="9">tRNA-specific 2-thiouridylase MnmA</fullName>
        <ecNumber evidence="9">2.8.1.13</ecNumber>
    </recommendedName>
</protein>
<evidence type="ECO:0000256" key="9">
    <source>
        <dbReference type="HAMAP-Rule" id="MF_00144"/>
    </source>
</evidence>
<feature type="site" description="Interaction with tRNA" evidence="9">
    <location>
        <position position="330"/>
    </location>
</feature>
<keyword evidence="6 9" id="KW-0694">RNA-binding</keyword>
<comment type="caution">
    <text evidence="9">Lacks conserved residue(s) required for the propagation of feature annotation.</text>
</comment>
<dbReference type="PANTHER" id="PTHR11933:SF5">
    <property type="entry name" value="MITOCHONDRIAL TRNA-SPECIFIC 2-THIOURIDYLASE 1"/>
    <property type="match status" value="1"/>
</dbReference>
<dbReference type="GO" id="GO:0002143">
    <property type="term" value="P:tRNA wobble position uridine thiolation"/>
    <property type="evidence" value="ECO:0007669"/>
    <property type="project" value="TreeGrafter"/>
</dbReference>
<dbReference type="InterPro" id="IPR004506">
    <property type="entry name" value="MnmA-like"/>
</dbReference>
<evidence type="ECO:0000259" key="11">
    <source>
        <dbReference type="Pfam" id="PF20259"/>
    </source>
</evidence>
<sequence>MSSDERVLIGMSGGIDSTAACLMLMEQGYRPVGLTMMVWDNGTDSVSEAASLARHLGIEHHVADVRKDFEKTVVANFIEEYLHGRTPNPCVMCNPTFKFRLLAEYADMHDCRYIATGHYSRLVDVGGHRHICRGIDDTKDQSYFLWRLGEDVLQRCIFPLGNYRKSDVREYLRGRGYEAKAQSGESMEVCFIRDDYRDFLREHCRPEDIREGWFVSTDGKKLGKHKGLPYYTVGQRKGLGIALGEPAYVLKLNAEHNTVMLGSKEHLKAGYMLVEGWQSPDAAYLFDGDRRLSVMIRYRGKAIDCQVSRVDERNMIVRFMSEASAVTPGQSAVFYDGDIMLGGGYIANQRMLGRYLNSDYASKLVFR</sequence>
<feature type="binding site" evidence="9">
    <location>
        <position position="117"/>
    </location>
    <ligand>
        <name>ATP</name>
        <dbReference type="ChEBI" id="CHEBI:30616"/>
    </ligand>
</feature>
<feature type="region of interest" description="Interaction with tRNA" evidence="9">
    <location>
        <begin position="139"/>
        <end position="141"/>
    </location>
</feature>
<evidence type="ECO:0000313" key="12">
    <source>
        <dbReference type="EMBL" id="HJD52801.1"/>
    </source>
</evidence>
<comment type="similarity">
    <text evidence="9">Belongs to the MnmA/TRMU family.</text>
</comment>
<feature type="binding site" evidence="9">
    <location>
        <begin position="10"/>
        <end position="17"/>
    </location>
    <ligand>
        <name>ATP</name>
        <dbReference type="ChEBI" id="CHEBI:30616"/>
    </ligand>
</feature>
<keyword evidence="3 9" id="KW-0819">tRNA processing</keyword>
<keyword evidence="2 9" id="KW-0808">Transferase</keyword>
<comment type="function">
    <text evidence="9">Catalyzes the 2-thiolation of uridine at the wobble position (U34) of tRNA, leading to the formation of s(2)U34.</text>
</comment>
<evidence type="ECO:0000256" key="6">
    <source>
        <dbReference type="ARBA" id="ARBA00022884"/>
    </source>
</evidence>
<feature type="disulfide bond" description="Alternate" evidence="9">
    <location>
        <begin position="93"/>
        <end position="190"/>
    </location>
</feature>
<dbReference type="GO" id="GO:0103016">
    <property type="term" value="F:tRNA-uridine 2-sulfurtransferase activity"/>
    <property type="evidence" value="ECO:0007669"/>
    <property type="project" value="UniProtKB-EC"/>
</dbReference>
<dbReference type="InterPro" id="IPR046884">
    <property type="entry name" value="MnmA-like_central"/>
</dbReference>